<keyword evidence="4" id="KW-0804">Transcription</keyword>
<reference evidence="10" key="1">
    <citation type="submission" date="2017-01" db="EMBL/GenBank/DDBJ databases">
        <authorList>
            <person name="Wang Y."/>
            <person name="White M."/>
            <person name="Kvist S."/>
            <person name="Moncalvo J.-M."/>
        </authorList>
    </citation>
    <scope>NUCLEOTIDE SEQUENCE [LARGE SCALE GENOMIC DNA]</scope>
    <source>
        <strain evidence="10">COL-18-3</strain>
    </source>
</reference>
<dbReference type="GO" id="GO:0000978">
    <property type="term" value="F:RNA polymerase II cis-regulatory region sequence-specific DNA binding"/>
    <property type="evidence" value="ECO:0007669"/>
    <property type="project" value="TreeGrafter"/>
</dbReference>
<evidence type="ECO:0000259" key="8">
    <source>
        <dbReference type="PROSITE" id="PS50039"/>
    </source>
</evidence>
<evidence type="ECO:0000256" key="7">
    <source>
        <dbReference type="SAM" id="MobiDB-lite"/>
    </source>
</evidence>
<protein>
    <submittedName>
        <fullName evidence="9">Forkhead box protein I3</fullName>
    </submittedName>
</protein>
<dbReference type="SMART" id="SM00339">
    <property type="entry name" value="FH"/>
    <property type="match status" value="1"/>
</dbReference>
<evidence type="ECO:0000256" key="2">
    <source>
        <dbReference type="ARBA" id="ARBA00023015"/>
    </source>
</evidence>
<dbReference type="Proteomes" id="UP000188320">
    <property type="component" value="Unassembled WGS sequence"/>
</dbReference>
<evidence type="ECO:0000313" key="10">
    <source>
        <dbReference type="Proteomes" id="UP000188320"/>
    </source>
</evidence>
<dbReference type="PRINTS" id="PR00053">
    <property type="entry name" value="FORKHEAD"/>
</dbReference>
<comment type="caution">
    <text evidence="9">The sequence shown here is derived from an EMBL/GenBank/DDBJ whole genome shotgun (WGS) entry which is preliminary data.</text>
</comment>
<dbReference type="PROSITE" id="PS50039">
    <property type="entry name" value="FORK_HEAD_3"/>
    <property type="match status" value="1"/>
</dbReference>
<organism evidence="9 10">
    <name type="scientific">Zancudomyces culisetae</name>
    <name type="common">Gut fungus</name>
    <name type="synonym">Smittium culisetae</name>
    <dbReference type="NCBI Taxonomy" id="1213189"/>
    <lineage>
        <taxon>Eukaryota</taxon>
        <taxon>Fungi</taxon>
        <taxon>Fungi incertae sedis</taxon>
        <taxon>Zoopagomycota</taxon>
        <taxon>Kickxellomycotina</taxon>
        <taxon>Harpellomycetes</taxon>
        <taxon>Harpellales</taxon>
        <taxon>Legeriomycetaceae</taxon>
        <taxon>Zancudomyces</taxon>
    </lineage>
</organism>
<keyword evidence="2" id="KW-0805">Transcription regulation</keyword>
<evidence type="ECO:0000256" key="6">
    <source>
        <dbReference type="PROSITE-ProRule" id="PRU00089"/>
    </source>
</evidence>
<dbReference type="AlphaFoldDB" id="A0A1R1PJX6"/>
<sequence length="442" mass="50550">MMQKSLDFNRYVFWKQGDGYDVKKRRRPPFSYTVIIAHAIMSAPDRKMSLKSIYYWIKTNYPKIFEGSDVGWQNTIRHNLSLNSYFKRVQVEGKLIDNVSEKATRGSFWTIDFDMMDEQVKKKVLETFEMPKKKPNEAEGSDTSRKNGSNDRKNEELSSPPSRSAAGFSHRDQYYNTSYSSNSTVVSLNSEYPAPLHTCDYNNFYNRHPLRAERNSTGALPPHKEDNVVTKVNSGHTTYPYQLPKINYTGHQIKQNRTYNSSTSHDHDYFDINLHKVEKNSSVPPGSPHQAFDDGKDTRTYLHTNSFRINSELSSSWRHTSSVLGSRYKPGSSISDSYGTKRKHGEMGLSPSKSTSKYRRNTDSTYESYTNSQLASRGAYQGFFNPIKSTLSADTLKRIPLSPGKDVFSISTQCFSGPLPFINVQSEKEGHRNKHSINHILN</sequence>
<dbReference type="SUPFAM" id="SSF46785">
    <property type="entry name" value="Winged helix' DNA-binding domain"/>
    <property type="match status" value="1"/>
</dbReference>
<feature type="compositionally biased region" description="Basic and acidic residues" evidence="7">
    <location>
        <begin position="126"/>
        <end position="156"/>
    </location>
</feature>
<dbReference type="GO" id="GO:0000981">
    <property type="term" value="F:DNA-binding transcription factor activity, RNA polymerase II-specific"/>
    <property type="evidence" value="ECO:0007669"/>
    <property type="project" value="TreeGrafter"/>
</dbReference>
<dbReference type="GO" id="GO:0005634">
    <property type="term" value="C:nucleus"/>
    <property type="evidence" value="ECO:0007669"/>
    <property type="project" value="UniProtKB-SubCell"/>
</dbReference>
<dbReference type="Pfam" id="PF00250">
    <property type="entry name" value="Forkhead"/>
    <property type="match status" value="1"/>
</dbReference>
<dbReference type="PANTHER" id="PTHR45881">
    <property type="entry name" value="CHECKPOINT SUPPRESSOR 1-LIKE, ISOFORM A-RELATED"/>
    <property type="match status" value="1"/>
</dbReference>
<gene>
    <name evidence="9" type="ORF">AX774_g5279</name>
</gene>
<feature type="region of interest" description="Disordered" evidence="7">
    <location>
        <begin position="126"/>
        <end position="169"/>
    </location>
</feature>
<evidence type="ECO:0000313" key="9">
    <source>
        <dbReference type="EMBL" id="OMH81264.1"/>
    </source>
</evidence>
<dbReference type="PANTHER" id="PTHR45881:SF1">
    <property type="entry name" value="FORK HEAD PROTEIN HOMOLOG 2"/>
    <property type="match status" value="1"/>
</dbReference>
<dbReference type="InterPro" id="IPR036388">
    <property type="entry name" value="WH-like_DNA-bd_sf"/>
</dbReference>
<dbReference type="OrthoDB" id="5954824at2759"/>
<feature type="domain" description="Fork-head" evidence="8">
    <location>
        <begin position="27"/>
        <end position="135"/>
    </location>
</feature>
<dbReference type="InterPro" id="IPR001766">
    <property type="entry name" value="Fork_head_dom"/>
</dbReference>
<dbReference type="PROSITE" id="PS00657">
    <property type="entry name" value="FORK_HEAD_1"/>
    <property type="match status" value="1"/>
</dbReference>
<accession>A0A1R1PJX6</accession>
<feature type="region of interest" description="Disordered" evidence="7">
    <location>
        <begin position="278"/>
        <end position="297"/>
    </location>
</feature>
<dbReference type="InterPro" id="IPR018122">
    <property type="entry name" value="TF_fork_head_CS_1"/>
</dbReference>
<evidence type="ECO:0000256" key="4">
    <source>
        <dbReference type="ARBA" id="ARBA00023163"/>
    </source>
</evidence>
<evidence type="ECO:0000256" key="1">
    <source>
        <dbReference type="ARBA" id="ARBA00004123"/>
    </source>
</evidence>
<evidence type="ECO:0000256" key="3">
    <source>
        <dbReference type="ARBA" id="ARBA00023125"/>
    </source>
</evidence>
<keyword evidence="10" id="KW-1185">Reference proteome</keyword>
<keyword evidence="5 6" id="KW-0539">Nucleus</keyword>
<dbReference type="EMBL" id="LSSK01000940">
    <property type="protein sequence ID" value="OMH81264.1"/>
    <property type="molecule type" value="Genomic_DNA"/>
</dbReference>
<dbReference type="Gene3D" id="1.10.10.10">
    <property type="entry name" value="Winged helix-like DNA-binding domain superfamily/Winged helix DNA-binding domain"/>
    <property type="match status" value="1"/>
</dbReference>
<feature type="region of interest" description="Disordered" evidence="7">
    <location>
        <begin position="321"/>
        <end position="364"/>
    </location>
</feature>
<feature type="DNA-binding region" description="Fork-head" evidence="6">
    <location>
        <begin position="27"/>
        <end position="135"/>
    </location>
</feature>
<proteinExistence type="predicted"/>
<keyword evidence="3 6" id="KW-0238">DNA-binding</keyword>
<dbReference type="InterPro" id="IPR036390">
    <property type="entry name" value="WH_DNA-bd_sf"/>
</dbReference>
<name>A0A1R1PJX6_ZANCU</name>
<comment type="subcellular location">
    <subcellularLocation>
        <location evidence="1 6">Nucleus</location>
    </subcellularLocation>
</comment>
<dbReference type="CDD" id="cd00059">
    <property type="entry name" value="FH_FOX"/>
    <property type="match status" value="1"/>
</dbReference>
<evidence type="ECO:0000256" key="5">
    <source>
        <dbReference type="ARBA" id="ARBA00023242"/>
    </source>
</evidence>